<dbReference type="GO" id="GO:0003723">
    <property type="term" value="F:RNA binding"/>
    <property type="evidence" value="ECO:0007669"/>
    <property type="project" value="TreeGrafter"/>
</dbReference>
<feature type="region of interest" description="Disordered" evidence="1">
    <location>
        <begin position="1226"/>
        <end position="1278"/>
    </location>
</feature>
<evidence type="ECO:0008006" key="5">
    <source>
        <dbReference type="Google" id="ProtNLM"/>
    </source>
</evidence>
<feature type="chain" id="PRO_5005189037" description="RAP domain-containing protein" evidence="2">
    <location>
        <begin position="31"/>
        <end position="1278"/>
    </location>
</feature>
<feature type="signal peptide" evidence="2">
    <location>
        <begin position="1"/>
        <end position="30"/>
    </location>
</feature>
<dbReference type="GO" id="GO:0044528">
    <property type="term" value="P:regulation of mitochondrial mRNA stability"/>
    <property type="evidence" value="ECO:0007669"/>
    <property type="project" value="TreeGrafter"/>
</dbReference>
<keyword evidence="4" id="KW-1185">Reference proteome</keyword>
<dbReference type="GO" id="GO:0035770">
    <property type="term" value="C:ribonucleoprotein granule"/>
    <property type="evidence" value="ECO:0007669"/>
    <property type="project" value="TreeGrafter"/>
</dbReference>
<name>A0A0G4FBE2_VITBC</name>
<dbReference type="EMBL" id="CDMY01000403">
    <property type="protein sequence ID" value="CEM10216.1"/>
    <property type="molecule type" value="Genomic_DNA"/>
</dbReference>
<evidence type="ECO:0000313" key="4">
    <source>
        <dbReference type="Proteomes" id="UP000041254"/>
    </source>
</evidence>
<evidence type="ECO:0000256" key="2">
    <source>
        <dbReference type="SAM" id="SignalP"/>
    </source>
</evidence>
<protein>
    <recommendedName>
        <fullName evidence="5">RAP domain-containing protein</fullName>
    </recommendedName>
</protein>
<keyword evidence="2" id="KW-0732">Signal</keyword>
<dbReference type="PANTHER" id="PTHR21228">
    <property type="entry name" value="FAST LEU-RICH DOMAIN-CONTAINING"/>
    <property type="match status" value="1"/>
</dbReference>
<gene>
    <name evidence="3" type="ORF">Vbra_14914</name>
</gene>
<reference evidence="3 4" key="1">
    <citation type="submission" date="2014-11" db="EMBL/GenBank/DDBJ databases">
        <authorList>
            <person name="Zhu J."/>
            <person name="Qi W."/>
            <person name="Song R."/>
        </authorList>
    </citation>
    <scope>NUCLEOTIDE SEQUENCE [LARGE SCALE GENOMIC DNA]</scope>
</reference>
<feature type="compositionally biased region" description="Basic residues" evidence="1">
    <location>
        <begin position="1261"/>
        <end position="1271"/>
    </location>
</feature>
<dbReference type="AlphaFoldDB" id="A0A0G4FBE2"/>
<dbReference type="InterPro" id="IPR050870">
    <property type="entry name" value="FAST_kinase"/>
</dbReference>
<organism evidence="3 4">
    <name type="scientific">Vitrella brassicaformis (strain CCMP3155)</name>
    <dbReference type="NCBI Taxonomy" id="1169540"/>
    <lineage>
        <taxon>Eukaryota</taxon>
        <taxon>Sar</taxon>
        <taxon>Alveolata</taxon>
        <taxon>Colpodellida</taxon>
        <taxon>Vitrellaceae</taxon>
        <taxon>Vitrella</taxon>
    </lineage>
</organism>
<evidence type="ECO:0000256" key="1">
    <source>
        <dbReference type="SAM" id="MobiDB-lite"/>
    </source>
</evidence>
<proteinExistence type="predicted"/>
<feature type="region of interest" description="Disordered" evidence="1">
    <location>
        <begin position="502"/>
        <end position="528"/>
    </location>
</feature>
<evidence type="ECO:0000313" key="3">
    <source>
        <dbReference type="EMBL" id="CEM10216.1"/>
    </source>
</evidence>
<sequence length="1278" mass="140364">MNAPIPHSLIAAALLIHLVVTAISAPRAHAFPRNSPLSYTASDKHSSQRRHVALYGQQQPGGNPISSFIDAFTGKAAAEQRARERAETERRRQVVYSLEGDVDDDTALHEGGRTMQRELESCTSAADVLTAVTDVQHDSSFAPVSGDLLRLAWGRIEHLTPSLRAAAEVKTDPRLPLLVQQSVANSIANQDASIASALLSCLGKLRLRERELVPNVPSIMGAADLVAAQWDKMPVRALMDALRGLSQLGVATGPLLSQRIDADTNRRMRTFLSSAHLSLRDLADFLRYATVMRWEFDQLASPLLVAAARLLKRERKRGGRKGECHPHLASLLHGLARTKCHLAMGQSDDVRTAYEGVLTETATILRSDPTPMAAKDVARLLRGLAVLQEDSGQDESSDKEHQCLLMAVLQVAQKRLVISNGTQPIEPTVHVLSALQSFPRGQGGISDGRLAALTAHVHCHVKRLSLRQGGAILSALARLDVRDSELLSLLARRMEALIKTQTGRQKKGAVQQGHVSDPASPLLPSHSRPFDSEHGITSPIATAVWALGRLNYRDMALLETAASWSRVGYGGMSALEKSMMVWGFGQCGVRPEGLLVRLKREGEGWVSRLGDRELGMAAVGLAKIGFQSPSLLSAIARRAMSLCERGHLPPRQLTNILWSLGRLGVVHNPLMRAACQMLTSSPHLFQLQEGIGVLLALAWLDYCDENVAAVVAGEWERRVQQHDYEPQPIELTAFVWALGRLRPHQCIDSQELLTATLPFVIRQFAAFSLPQLCDYIWGIGRLLAGQTQPLTVLFQAIGEPLSSRLAQASLAVGVGDGYADMSLMDGRGEEREGGVGRETFRTGDLAKLTNTMARARVEGQHKLKEALLWHVSDASTVRQLDVVSLVDIAQSLSKLYAYSPTSHTPQQSDAARMQPILKPLMLIADEVTARVASLRTDNSDPELSQLTAEETLRKMSIVFWAFGRLRFHHAAFMEEFFALMLALVPWSTGRRRRKQSDRCLAPLAWTLSDHNLCQVWWAMGRLQMREERVLAVMREALLHRMRAAGGEGGVMRASHLAQVVVSIGQLRMPDDRKVLDDVRDHLVSSGRLATFPPRELSNLMGGLAAYNYNDPALLHAVQQRFAAAQHLFSQRDKIEMQNAFTRLNLPLPPLVPLSIPSPRPRPPDGRPYRGRGVLSTDEDFAERVKEEAAWRSGVHRGSRSKGVGELSRLQVQTRAAERLMEYLVGRPEGNEGDKGGAAQSANGHSSSFDVGVLVNGEGKGNGRHAGKRKRIRSEATRR</sequence>
<dbReference type="Proteomes" id="UP000041254">
    <property type="component" value="Unassembled WGS sequence"/>
</dbReference>
<feature type="region of interest" description="Disordered" evidence="1">
    <location>
        <begin position="1153"/>
        <end position="1177"/>
    </location>
</feature>
<accession>A0A0G4FBE2</accession>
<dbReference type="VEuPathDB" id="CryptoDB:Vbra_14914"/>
<dbReference type="GO" id="GO:0005759">
    <property type="term" value="C:mitochondrial matrix"/>
    <property type="evidence" value="ECO:0007669"/>
    <property type="project" value="TreeGrafter"/>
</dbReference>
<dbReference type="PANTHER" id="PTHR21228:SF40">
    <property type="entry name" value="LD45607P"/>
    <property type="match status" value="1"/>
</dbReference>
<feature type="compositionally biased region" description="Polar residues" evidence="1">
    <location>
        <begin position="1239"/>
        <end position="1248"/>
    </location>
</feature>
<dbReference type="InParanoid" id="A0A0G4FBE2"/>
<dbReference type="GO" id="GO:0000963">
    <property type="term" value="P:mitochondrial RNA processing"/>
    <property type="evidence" value="ECO:0007669"/>
    <property type="project" value="TreeGrafter"/>
</dbReference>